<proteinExistence type="predicted"/>
<dbReference type="EMBL" id="AP027728">
    <property type="protein sequence ID" value="BDZ39135.1"/>
    <property type="molecule type" value="Genomic_DNA"/>
</dbReference>
<name>A0ABM8FU92_9MICO</name>
<evidence type="ECO:0000256" key="1">
    <source>
        <dbReference type="ARBA" id="ARBA00001974"/>
    </source>
</evidence>
<dbReference type="PANTHER" id="PTHR10961">
    <property type="entry name" value="PEROXISOMAL SARCOSINE OXIDASE"/>
    <property type="match status" value="1"/>
</dbReference>
<evidence type="ECO:0000259" key="5">
    <source>
        <dbReference type="Pfam" id="PF01266"/>
    </source>
</evidence>
<dbReference type="SUPFAM" id="SSF54373">
    <property type="entry name" value="FAD-linked reductases, C-terminal domain"/>
    <property type="match status" value="1"/>
</dbReference>
<feature type="domain" description="FAD dependent oxidoreductase" evidence="5">
    <location>
        <begin position="3"/>
        <end position="340"/>
    </location>
</feature>
<comment type="cofactor">
    <cofactor evidence="1">
        <name>FAD</name>
        <dbReference type="ChEBI" id="CHEBI:57692"/>
    </cofactor>
</comment>
<keyword evidence="7" id="KW-1185">Reference proteome</keyword>
<dbReference type="Proteomes" id="UP001321543">
    <property type="component" value="Chromosome"/>
</dbReference>
<keyword evidence="3" id="KW-0274">FAD</keyword>
<dbReference type="InterPro" id="IPR036188">
    <property type="entry name" value="FAD/NAD-bd_sf"/>
</dbReference>
<keyword evidence="4" id="KW-0560">Oxidoreductase</keyword>
<reference evidence="7" key="1">
    <citation type="journal article" date="2019" name="Int. J. Syst. Evol. Microbiol.">
        <title>The Global Catalogue of Microorganisms (GCM) 10K type strain sequencing project: providing services to taxonomists for standard genome sequencing and annotation.</title>
        <authorList>
            <consortium name="The Broad Institute Genomics Platform"/>
            <consortium name="The Broad Institute Genome Sequencing Center for Infectious Disease"/>
            <person name="Wu L."/>
            <person name="Ma J."/>
        </authorList>
    </citation>
    <scope>NUCLEOTIDE SEQUENCE [LARGE SCALE GENOMIC DNA]</scope>
    <source>
        <strain evidence="7">NBRC 106310</strain>
    </source>
</reference>
<evidence type="ECO:0000313" key="6">
    <source>
        <dbReference type="EMBL" id="BDZ39135.1"/>
    </source>
</evidence>
<evidence type="ECO:0000313" key="7">
    <source>
        <dbReference type="Proteomes" id="UP001321543"/>
    </source>
</evidence>
<dbReference type="Gene3D" id="3.50.50.60">
    <property type="entry name" value="FAD/NAD(P)-binding domain"/>
    <property type="match status" value="1"/>
</dbReference>
<evidence type="ECO:0000256" key="4">
    <source>
        <dbReference type="ARBA" id="ARBA00023002"/>
    </source>
</evidence>
<accession>A0ABM8FU92</accession>
<evidence type="ECO:0000256" key="2">
    <source>
        <dbReference type="ARBA" id="ARBA00022630"/>
    </source>
</evidence>
<organism evidence="6 7">
    <name type="scientific">Microbacterium suwonense</name>
    <dbReference type="NCBI Taxonomy" id="683047"/>
    <lineage>
        <taxon>Bacteria</taxon>
        <taxon>Bacillati</taxon>
        <taxon>Actinomycetota</taxon>
        <taxon>Actinomycetes</taxon>
        <taxon>Micrococcales</taxon>
        <taxon>Microbacteriaceae</taxon>
        <taxon>Microbacterium</taxon>
    </lineage>
</organism>
<dbReference type="SUPFAM" id="SSF51905">
    <property type="entry name" value="FAD/NAD(P)-binding domain"/>
    <property type="match status" value="1"/>
</dbReference>
<dbReference type="RefSeq" id="WP_378761872.1">
    <property type="nucleotide sequence ID" value="NZ_JBHSLY010000004.1"/>
</dbReference>
<dbReference type="PANTHER" id="PTHR10961:SF46">
    <property type="entry name" value="PEROXISOMAL SARCOSINE OXIDASE"/>
    <property type="match status" value="1"/>
</dbReference>
<dbReference type="InterPro" id="IPR045170">
    <property type="entry name" value="MTOX"/>
</dbReference>
<evidence type="ECO:0000256" key="3">
    <source>
        <dbReference type="ARBA" id="ARBA00022827"/>
    </source>
</evidence>
<dbReference type="Gene3D" id="3.30.9.10">
    <property type="entry name" value="D-Amino Acid Oxidase, subunit A, domain 2"/>
    <property type="match status" value="1"/>
</dbReference>
<sequence>MTDIIVIGGGVMGLATAWELSRRGHRPVVLEQFARGHGQGASHGATRNFNNAYVEPHYLDLLLRARDGWDALGAPDGEPLLRMHGLVTHGEVDIAAVHTRLVERSIPSEILGADEARRRWPGMRFVTDVLWSSDAGVIRASAALLEFERRIVAAGGDVRWETPALSIHEDDAHVAVTLPDGVLHAETVVVTAGAWTSKLLGTGLPRLRVTEETPAHFTPMSNVSWPSFNHYVDPERYPATVYGMPTPGEGVKVGFHRVGDEVDPDDRPHRTTHGEALVEYVREWMPALDPASAVHLSCTYTSTDDSTFVLERRGRVVIGAGFSGHGFKFAPGIGAVLADLAVTLSSS</sequence>
<gene>
    <name evidence="6" type="primary">solA</name>
    <name evidence="6" type="ORF">GCM10025863_17490</name>
</gene>
<dbReference type="InterPro" id="IPR006076">
    <property type="entry name" value="FAD-dep_OxRdtase"/>
</dbReference>
<protein>
    <submittedName>
        <fullName evidence="6">N-methyltryptophan oxidase</fullName>
    </submittedName>
</protein>
<dbReference type="Pfam" id="PF01266">
    <property type="entry name" value="DAO"/>
    <property type="match status" value="1"/>
</dbReference>
<keyword evidence="2" id="KW-0285">Flavoprotein</keyword>